<reference evidence="2" key="1">
    <citation type="submission" date="2023-01" db="EMBL/GenBank/DDBJ databases">
        <title>Key to firefly adult light organ development and bioluminescence: homeobox transcription factors regulate luciferase expression and transportation to peroxisome.</title>
        <authorList>
            <person name="Fu X."/>
        </authorList>
    </citation>
    <scope>NUCLEOTIDE SEQUENCE [LARGE SCALE GENOMIC DNA]</scope>
</reference>
<evidence type="ECO:0000313" key="2">
    <source>
        <dbReference type="Proteomes" id="UP001353858"/>
    </source>
</evidence>
<proteinExistence type="predicted"/>
<dbReference type="PANTHER" id="PTHR46601">
    <property type="entry name" value="ULP_PROTEASE DOMAIN-CONTAINING PROTEIN"/>
    <property type="match status" value="1"/>
</dbReference>
<dbReference type="AlphaFoldDB" id="A0AAN7SB84"/>
<protein>
    <submittedName>
        <fullName evidence="1">Uncharacterized protein</fullName>
    </submittedName>
</protein>
<gene>
    <name evidence="1" type="ORF">RN001_016223</name>
</gene>
<comment type="caution">
    <text evidence="1">The sequence shown here is derived from an EMBL/GenBank/DDBJ whole genome shotgun (WGS) entry which is preliminary data.</text>
</comment>
<accession>A0AAN7SB84</accession>
<sequence length="187" mass="21588">MLDKCSECPGLEGLLEALTNEIDNLPKEVVFKQWVHTDRADLITRLLPKDEFLNHLKMVYFSDGASQYKNKKNFINLCQHDNDFGLIAEWNFFATSHGKNSCDGIGGTTKREDMFKYCAEKITGITYIFVSAQEIKQTEAELMKRFELCLTVKGTRGYHRFVPVNDNEIRCFTTSTSEEFDEHNCVY</sequence>
<name>A0AAN7SB84_9COLE</name>
<organism evidence="1 2">
    <name type="scientific">Aquatica leii</name>
    <dbReference type="NCBI Taxonomy" id="1421715"/>
    <lineage>
        <taxon>Eukaryota</taxon>
        <taxon>Metazoa</taxon>
        <taxon>Ecdysozoa</taxon>
        <taxon>Arthropoda</taxon>
        <taxon>Hexapoda</taxon>
        <taxon>Insecta</taxon>
        <taxon>Pterygota</taxon>
        <taxon>Neoptera</taxon>
        <taxon>Endopterygota</taxon>
        <taxon>Coleoptera</taxon>
        <taxon>Polyphaga</taxon>
        <taxon>Elateriformia</taxon>
        <taxon>Elateroidea</taxon>
        <taxon>Lampyridae</taxon>
        <taxon>Luciolinae</taxon>
        <taxon>Aquatica</taxon>
    </lineage>
</organism>
<dbReference type="EMBL" id="JARPUR010000008">
    <property type="protein sequence ID" value="KAK4872099.1"/>
    <property type="molecule type" value="Genomic_DNA"/>
</dbReference>
<dbReference type="PANTHER" id="PTHR46601:SF1">
    <property type="entry name" value="ADF-H DOMAIN-CONTAINING PROTEIN"/>
    <property type="match status" value="1"/>
</dbReference>
<evidence type="ECO:0000313" key="1">
    <source>
        <dbReference type="EMBL" id="KAK4872099.1"/>
    </source>
</evidence>
<keyword evidence="2" id="KW-1185">Reference proteome</keyword>
<dbReference type="Proteomes" id="UP001353858">
    <property type="component" value="Unassembled WGS sequence"/>
</dbReference>